<name>A0A5S6QCH3_TRIMR</name>
<reference evidence="3" key="1">
    <citation type="submission" date="2019-12" db="UniProtKB">
        <authorList>
            <consortium name="WormBaseParasite"/>
        </authorList>
    </citation>
    <scope>IDENTIFICATION</scope>
</reference>
<sequence>MSSSSDYARQVNDGPIDSNATERMESQDSVNGRALYKLSVVGHCDWSHPLAIYRLPSETTNMHSEQTPSTSAQDGERPNGNVRFVPTLDPSRAVKIVGLTKVEPHGCCAVILCDDGKECHVPYSYTRRQLVRLLLDMFESDLDSDEGTKHAMTKEVMKGRGGDECTGNEGK</sequence>
<feature type="region of interest" description="Disordered" evidence="1">
    <location>
        <begin position="1"/>
        <end position="28"/>
    </location>
</feature>
<keyword evidence="2" id="KW-1185">Reference proteome</keyword>
<protein>
    <submittedName>
        <fullName evidence="3">Uncharacterized protein</fullName>
    </submittedName>
</protein>
<organism evidence="2 3">
    <name type="scientific">Trichuris muris</name>
    <name type="common">Mouse whipworm</name>
    <dbReference type="NCBI Taxonomy" id="70415"/>
    <lineage>
        <taxon>Eukaryota</taxon>
        <taxon>Metazoa</taxon>
        <taxon>Ecdysozoa</taxon>
        <taxon>Nematoda</taxon>
        <taxon>Enoplea</taxon>
        <taxon>Dorylaimia</taxon>
        <taxon>Trichinellida</taxon>
        <taxon>Trichuridae</taxon>
        <taxon>Trichuris</taxon>
    </lineage>
</organism>
<evidence type="ECO:0000256" key="1">
    <source>
        <dbReference type="SAM" id="MobiDB-lite"/>
    </source>
</evidence>
<feature type="region of interest" description="Disordered" evidence="1">
    <location>
        <begin position="58"/>
        <end position="81"/>
    </location>
</feature>
<feature type="compositionally biased region" description="Polar residues" evidence="1">
    <location>
        <begin position="58"/>
        <end position="73"/>
    </location>
</feature>
<accession>A0A5S6QCH3</accession>
<proteinExistence type="predicted"/>
<dbReference type="AlphaFoldDB" id="A0A5S6QCH3"/>
<dbReference type="WBParaSite" id="TMUE_1000004918.1">
    <property type="protein sequence ID" value="TMUE_1000004918.1"/>
    <property type="gene ID" value="WBGene00288123"/>
</dbReference>
<evidence type="ECO:0000313" key="3">
    <source>
        <dbReference type="WBParaSite" id="TMUE_1000004918.1"/>
    </source>
</evidence>
<dbReference type="Proteomes" id="UP000046395">
    <property type="component" value="Unassembled WGS sequence"/>
</dbReference>
<evidence type="ECO:0000313" key="2">
    <source>
        <dbReference type="Proteomes" id="UP000046395"/>
    </source>
</evidence>